<reference evidence="2" key="1">
    <citation type="submission" date="2015-04" db="UniProtKB">
        <authorList>
            <consortium name="EnsemblPlants"/>
        </authorList>
    </citation>
    <scope>IDENTIFICATION</scope>
</reference>
<reference evidence="2" key="2">
    <citation type="submission" date="2018-05" db="EMBL/GenBank/DDBJ databases">
        <title>OmerRS3 (Oryza meridionalis Reference Sequence Version 3).</title>
        <authorList>
            <person name="Zhang J."/>
            <person name="Kudrna D."/>
            <person name="Lee S."/>
            <person name="Talag J."/>
            <person name="Welchert J."/>
            <person name="Wing R.A."/>
        </authorList>
    </citation>
    <scope>NUCLEOTIDE SEQUENCE [LARGE SCALE GENOMIC DNA]</scope>
    <source>
        <strain evidence="2">cv. OR44</strain>
    </source>
</reference>
<keyword evidence="3" id="KW-1185">Reference proteome</keyword>
<evidence type="ECO:0000313" key="2">
    <source>
        <dbReference type="EnsemblPlants" id="OMERI07G18390.1"/>
    </source>
</evidence>
<feature type="compositionally biased region" description="Basic residues" evidence="1">
    <location>
        <begin position="186"/>
        <end position="199"/>
    </location>
</feature>
<dbReference type="HOGENOM" id="CLU_1139548_0_0_1"/>
<evidence type="ECO:0000313" key="3">
    <source>
        <dbReference type="Proteomes" id="UP000008021"/>
    </source>
</evidence>
<dbReference type="Gramene" id="OMERI07G18390.1">
    <property type="protein sequence ID" value="OMERI07G18390.1"/>
    <property type="gene ID" value="OMERI07G18390"/>
</dbReference>
<dbReference type="EnsemblPlants" id="OMERI07G18390.1">
    <property type="protein sequence ID" value="OMERI07G18390.1"/>
    <property type="gene ID" value="OMERI07G18390"/>
</dbReference>
<proteinExistence type="predicted"/>
<dbReference type="eggNOG" id="KOG0583">
    <property type="taxonomic scope" value="Eukaryota"/>
</dbReference>
<dbReference type="STRING" id="40149.A0A0E0EEA3"/>
<dbReference type="SUPFAM" id="SSF56112">
    <property type="entry name" value="Protein kinase-like (PK-like)"/>
    <property type="match status" value="1"/>
</dbReference>
<dbReference type="Gene3D" id="1.10.510.10">
    <property type="entry name" value="Transferase(Phosphotransferase) domain 1"/>
    <property type="match status" value="1"/>
</dbReference>
<organism evidence="2">
    <name type="scientific">Oryza meridionalis</name>
    <dbReference type="NCBI Taxonomy" id="40149"/>
    <lineage>
        <taxon>Eukaryota</taxon>
        <taxon>Viridiplantae</taxon>
        <taxon>Streptophyta</taxon>
        <taxon>Embryophyta</taxon>
        <taxon>Tracheophyta</taxon>
        <taxon>Spermatophyta</taxon>
        <taxon>Magnoliopsida</taxon>
        <taxon>Liliopsida</taxon>
        <taxon>Poales</taxon>
        <taxon>Poaceae</taxon>
        <taxon>BOP clade</taxon>
        <taxon>Oryzoideae</taxon>
        <taxon>Oryzeae</taxon>
        <taxon>Oryzinae</taxon>
        <taxon>Oryza</taxon>
    </lineage>
</organism>
<feature type="compositionally biased region" description="Basic and acidic residues" evidence="1">
    <location>
        <begin position="170"/>
        <end position="185"/>
    </location>
</feature>
<feature type="region of interest" description="Disordered" evidence="1">
    <location>
        <begin position="168"/>
        <end position="199"/>
    </location>
</feature>
<protein>
    <submittedName>
        <fullName evidence="2">Uncharacterized protein</fullName>
    </submittedName>
</protein>
<dbReference type="Proteomes" id="UP000008021">
    <property type="component" value="Chromosome 7"/>
</dbReference>
<accession>A0A0E0EEA3</accession>
<dbReference type="AlphaFoldDB" id="A0A0E0EEA3"/>
<sequence length="244" mass="27525">MSSQSNIAFWCPGMDYWTPPTENWGAELEDWQKLTCNGPIEDVTYYSYIGPLGEGLILCPHQQGGPPAVHAEHQQQPRRAHHHVVHGDVQRPRCLCRSCLRMYRKMRRGDFCCPMWVTTDARKLIKMLLDPNPGTCITVAGHLETPWFRKNAPVPCPITDLGLAPVDTLGKADDDKRRTSRGAERGRRRWGGPHGARTRHAVRDAGAIERCGRVAGGACDWRRHAHARDEERRRAGARGGSPWR</sequence>
<name>A0A0E0EEA3_9ORYZ</name>
<dbReference type="InterPro" id="IPR011009">
    <property type="entry name" value="Kinase-like_dom_sf"/>
</dbReference>
<evidence type="ECO:0000256" key="1">
    <source>
        <dbReference type="SAM" id="MobiDB-lite"/>
    </source>
</evidence>